<dbReference type="SMART" id="SM00052">
    <property type="entry name" value="EAL"/>
    <property type="match status" value="1"/>
</dbReference>
<feature type="coiled-coil region" evidence="1">
    <location>
        <begin position="124"/>
        <end position="162"/>
    </location>
</feature>
<dbReference type="CDD" id="cd01948">
    <property type="entry name" value="EAL"/>
    <property type="match status" value="1"/>
</dbReference>
<evidence type="ECO:0000259" key="5">
    <source>
        <dbReference type="PROSITE" id="PS50887"/>
    </source>
</evidence>
<dbReference type="Pfam" id="PF00990">
    <property type="entry name" value="GGDEF"/>
    <property type="match status" value="1"/>
</dbReference>
<sequence>MSTQPGTSGQTPLYEDLPCGHLLLGADSLIVRANRLFAQWLGCPPQHIEQRLRLTELLTPGSRVFYSSHVVPLLALQGFANEVSLELTTAGGQALPVLLNAQHLEGAGSQDALISVTAFNASATRRYEQMLVATQERAERALDELREQREQLRVTLESMADAVVTVDANGQVKLLNPAAAALLRVDAREVVERPFAEVVRLLWADDQQPRPCPVVQCLFLPEAQQETRASLLRAHDGTLCPISDTVAPIHDARGRCTGAIWVCRDVSEQHRLAEHAAHALRHDMLTGLLNRQEFEQALARCAAAQGWPGYLLCYLDIDQFKLINDTLGHAAGDLLLRELAQLLRDGLRKDDLLARLGGDEFGMLLKGCSAGEAVQRAQALRKRIQDHHFHWEGGTHRVTASMGVAQLPGPGEPASMALIHADIACHAAKEAGRNRVQFFTSADTLVQARHGEMHWVPRLQQALAQDRFELLYQPIVATAPGASRVKYGEILLRLRDDDGQLVSPALFIPAAERYQLMSALDRMVLRKTLDWMQRTPSVHCSINVSGQSLGDLAFLDEAVTNIKRSRVDARRLCFEITETAAIGNLEAAQAVIAQLRALGARFALDDFGAGMSSFAYLHLLKADVLKIDGGFVKDLHRDPRHRAIVESIHHVAAAFDMRTVAEWVENEAILDELRAIGIDYAQGYFTGRPVPLKSWNAESPWQPTQAAPAGAAVS</sequence>
<evidence type="ECO:0000259" key="3">
    <source>
        <dbReference type="PROSITE" id="PS50113"/>
    </source>
</evidence>
<dbReference type="InterPro" id="IPR052155">
    <property type="entry name" value="Biofilm_reg_signaling"/>
</dbReference>
<dbReference type="PROSITE" id="PS50887">
    <property type="entry name" value="GGDEF"/>
    <property type="match status" value="1"/>
</dbReference>
<accession>A0ABU5IP65</accession>
<dbReference type="Gene3D" id="3.20.20.450">
    <property type="entry name" value="EAL domain"/>
    <property type="match status" value="1"/>
</dbReference>
<protein>
    <submittedName>
        <fullName evidence="6">EAL domain-containing protein</fullName>
    </submittedName>
</protein>
<feature type="domain" description="PAC" evidence="3">
    <location>
        <begin position="225"/>
        <end position="278"/>
    </location>
</feature>
<evidence type="ECO:0000313" key="7">
    <source>
        <dbReference type="Proteomes" id="UP001293718"/>
    </source>
</evidence>
<dbReference type="Pfam" id="PF08448">
    <property type="entry name" value="PAS_4"/>
    <property type="match status" value="1"/>
</dbReference>
<keyword evidence="7" id="KW-1185">Reference proteome</keyword>
<evidence type="ECO:0000313" key="6">
    <source>
        <dbReference type="EMBL" id="MDZ5460666.1"/>
    </source>
</evidence>
<dbReference type="Proteomes" id="UP001293718">
    <property type="component" value="Unassembled WGS sequence"/>
</dbReference>
<dbReference type="SUPFAM" id="SSF141868">
    <property type="entry name" value="EAL domain-like"/>
    <property type="match status" value="1"/>
</dbReference>
<dbReference type="PROSITE" id="PS50112">
    <property type="entry name" value="PAS"/>
    <property type="match status" value="1"/>
</dbReference>
<dbReference type="InterPro" id="IPR035965">
    <property type="entry name" value="PAS-like_dom_sf"/>
</dbReference>
<feature type="domain" description="GGDEF" evidence="5">
    <location>
        <begin position="308"/>
        <end position="441"/>
    </location>
</feature>
<dbReference type="RefSeq" id="WP_322468056.1">
    <property type="nucleotide sequence ID" value="NZ_JAXOJX010000077.1"/>
</dbReference>
<dbReference type="PANTHER" id="PTHR44757">
    <property type="entry name" value="DIGUANYLATE CYCLASE DGCP"/>
    <property type="match status" value="1"/>
</dbReference>
<name>A0ABU5IP65_9BURK</name>
<gene>
    <name evidence="6" type="ORF">SM757_29210</name>
</gene>
<dbReference type="InterPro" id="IPR043128">
    <property type="entry name" value="Rev_trsase/Diguanyl_cyclase"/>
</dbReference>
<dbReference type="EMBL" id="JAXOJX010000077">
    <property type="protein sequence ID" value="MDZ5460666.1"/>
    <property type="molecule type" value="Genomic_DNA"/>
</dbReference>
<dbReference type="InterPro" id="IPR001633">
    <property type="entry name" value="EAL_dom"/>
</dbReference>
<dbReference type="Gene3D" id="3.30.450.20">
    <property type="entry name" value="PAS domain"/>
    <property type="match status" value="1"/>
</dbReference>
<dbReference type="PROSITE" id="PS50113">
    <property type="entry name" value="PAC"/>
    <property type="match status" value="1"/>
</dbReference>
<evidence type="ECO:0000256" key="1">
    <source>
        <dbReference type="SAM" id="Coils"/>
    </source>
</evidence>
<dbReference type="Pfam" id="PF00563">
    <property type="entry name" value="EAL"/>
    <property type="match status" value="1"/>
</dbReference>
<evidence type="ECO:0000259" key="2">
    <source>
        <dbReference type="PROSITE" id="PS50112"/>
    </source>
</evidence>
<dbReference type="CDD" id="cd01949">
    <property type="entry name" value="GGDEF"/>
    <property type="match status" value="1"/>
</dbReference>
<evidence type="ECO:0000259" key="4">
    <source>
        <dbReference type="PROSITE" id="PS50883"/>
    </source>
</evidence>
<dbReference type="NCBIfam" id="TIGR00229">
    <property type="entry name" value="sensory_box"/>
    <property type="match status" value="1"/>
</dbReference>
<dbReference type="InterPro" id="IPR000700">
    <property type="entry name" value="PAS-assoc_C"/>
</dbReference>
<reference evidence="6 7" key="1">
    <citation type="submission" date="2023-11" db="EMBL/GenBank/DDBJ databases">
        <title>Draft genome of Azohydromonas lata strain H1 (DSM1123), a polyhydroxyalkanoate producer.</title>
        <authorList>
            <person name="Traversa D."/>
            <person name="D'Addabbo P."/>
            <person name="Pazzani C."/>
            <person name="Manzari C."/>
            <person name="Chiara M."/>
            <person name="Scrascia M."/>
        </authorList>
    </citation>
    <scope>NUCLEOTIDE SEQUENCE [LARGE SCALE GENOMIC DNA]</scope>
    <source>
        <strain evidence="6 7">H1</strain>
    </source>
</reference>
<feature type="domain" description="EAL" evidence="4">
    <location>
        <begin position="452"/>
        <end position="703"/>
    </location>
</feature>
<dbReference type="SUPFAM" id="SSF55785">
    <property type="entry name" value="PYP-like sensor domain (PAS domain)"/>
    <property type="match status" value="2"/>
</dbReference>
<dbReference type="InterPro" id="IPR035919">
    <property type="entry name" value="EAL_sf"/>
</dbReference>
<dbReference type="SMART" id="SM00267">
    <property type="entry name" value="GGDEF"/>
    <property type="match status" value="1"/>
</dbReference>
<comment type="caution">
    <text evidence="6">The sequence shown here is derived from an EMBL/GenBank/DDBJ whole genome shotgun (WGS) entry which is preliminary data.</text>
</comment>
<dbReference type="SUPFAM" id="SSF55073">
    <property type="entry name" value="Nucleotide cyclase"/>
    <property type="match status" value="1"/>
</dbReference>
<dbReference type="PROSITE" id="PS50883">
    <property type="entry name" value="EAL"/>
    <property type="match status" value="1"/>
</dbReference>
<dbReference type="PANTHER" id="PTHR44757:SF4">
    <property type="entry name" value="DIGUANYLATE CYCLASE DGCE-RELATED"/>
    <property type="match status" value="1"/>
</dbReference>
<dbReference type="InterPro" id="IPR000014">
    <property type="entry name" value="PAS"/>
</dbReference>
<dbReference type="SMART" id="SM00091">
    <property type="entry name" value="PAS"/>
    <property type="match status" value="2"/>
</dbReference>
<dbReference type="NCBIfam" id="TIGR00254">
    <property type="entry name" value="GGDEF"/>
    <property type="match status" value="1"/>
</dbReference>
<proteinExistence type="predicted"/>
<feature type="domain" description="PAS" evidence="2">
    <location>
        <begin position="148"/>
        <end position="208"/>
    </location>
</feature>
<dbReference type="InterPro" id="IPR000160">
    <property type="entry name" value="GGDEF_dom"/>
</dbReference>
<dbReference type="Gene3D" id="3.30.70.270">
    <property type="match status" value="1"/>
</dbReference>
<keyword evidence="1" id="KW-0175">Coiled coil</keyword>
<dbReference type="InterPro" id="IPR029787">
    <property type="entry name" value="Nucleotide_cyclase"/>
</dbReference>
<organism evidence="6 7">
    <name type="scientific">Azohydromonas lata</name>
    <dbReference type="NCBI Taxonomy" id="45677"/>
    <lineage>
        <taxon>Bacteria</taxon>
        <taxon>Pseudomonadati</taxon>
        <taxon>Pseudomonadota</taxon>
        <taxon>Betaproteobacteria</taxon>
        <taxon>Burkholderiales</taxon>
        <taxon>Sphaerotilaceae</taxon>
        <taxon>Azohydromonas</taxon>
    </lineage>
</organism>
<dbReference type="InterPro" id="IPR013656">
    <property type="entry name" value="PAS_4"/>
</dbReference>